<feature type="modified residue" description="4-aspartylphosphate" evidence="3">
    <location>
        <position position="53"/>
    </location>
</feature>
<dbReference type="PANTHER" id="PTHR48111:SF3">
    <property type="entry name" value="TRANSCRIPTIONAL REGULATORY PROTEIN BTSR"/>
    <property type="match status" value="1"/>
</dbReference>
<dbReference type="PROSITE" id="PS50930">
    <property type="entry name" value="HTH_LYTTR"/>
    <property type="match status" value="1"/>
</dbReference>
<keyword evidence="1" id="KW-0902">Two-component regulatory system</keyword>
<dbReference type="SUPFAM" id="SSF52172">
    <property type="entry name" value="CheY-like"/>
    <property type="match status" value="1"/>
</dbReference>
<dbReference type="GO" id="GO:0000156">
    <property type="term" value="F:phosphorelay response regulator activity"/>
    <property type="evidence" value="ECO:0007669"/>
    <property type="project" value="TreeGrafter"/>
</dbReference>
<comment type="caution">
    <text evidence="6">The sequence shown here is derived from an EMBL/GenBank/DDBJ whole genome shotgun (WGS) entry which is preliminary data.</text>
</comment>
<evidence type="ECO:0000313" key="7">
    <source>
        <dbReference type="Proteomes" id="UP000559987"/>
    </source>
</evidence>
<dbReference type="GO" id="GO:0000976">
    <property type="term" value="F:transcription cis-regulatory region binding"/>
    <property type="evidence" value="ECO:0007669"/>
    <property type="project" value="TreeGrafter"/>
</dbReference>
<dbReference type="SMART" id="SM00850">
    <property type="entry name" value="LytTR"/>
    <property type="match status" value="1"/>
</dbReference>
<dbReference type="SMART" id="SM00448">
    <property type="entry name" value="REC"/>
    <property type="match status" value="1"/>
</dbReference>
<dbReference type="GO" id="GO:0032993">
    <property type="term" value="C:protein-DNA complex"/>
    <property type="evidence" value="ECO:0007669"/>
    <property type="project" value="TreeGrafter"/>
</dbReference>
<dbReference type="Pfam" id="PF00072">
    <property type="entry name" value="Response_reg"/>
    <property type="match status" value="1"/>
</dbReference>
<sequence>MDLLIVDDEPLARARLRRLAEQLDAVEVVAEAADGEAALKAIEAHDPSVVLLDVRMPGEDGIATARHIAQLDHAPAIIFCTAYDQYALDAFGTEAVGYLLKPVQLDDLKNALDKAAKLNRLQIDKLRDQQQPLTEGRQHISAKTRRGVELIPLTDVRFFLADQKYVTVHHAEGETLIDDTLKDLEAEFQGRFIRVHRNSLVSLEHILGLERTGDGHFRLRLADVDVKPVVSRRHVPQLKELLAKL</sequence>
<dbReference type="GO" id="GO:0005829">
    <property type="term" value="C:cytosol"/>
    <property type="evidence" value="ECO:0007669"/>
    <property type="project" value="TreeGrafter"/>
</dbReference>
<accession>A0A839UPI6</accession>
<evidence type="ECO:0000259" key="4">
    <source>
        <dbReference type="PROSITE" id="PS50110"/>
    </source>
</evidence>
<keyword evidence="2" id="KW-0238">DNA-binding</keyword>
<dbReference type="EMBL" id="JACHXZ010000004">
    <property type="protein sequence ID" value="MBB3169683.1"/>
    <property type="molecule type" value="Genomic_DNA"/>
</dbReference>
<organism evidence="6 7">
    <name type="scientific">Simiduia aestuariiviva</name>
    <dbReference type="NCBI Taxonomy" id="1510459"/>
    <lineage>
        <taxon>Bacteria</taxon>
        <taxon>Pseudomonadati</taxon>
        <taxon>Pseudomonadota</taxon>
        <taxon>Gammaproteobacteria</taxon>
        <taxon>Cellvibrionales</taxon>
        <taxon>Cellvibrionaceae</taxon>
        <taxon>Simiduia</taxon>
    </lineage>
</organism>
<evidence type="ECO:0000256" key="2">
    <source>
        <dbReference type="ARBA" id="ARBA00023125"/>
    </source>
</evidence>
<keyword evidence="7" id="KW-1185">Reference proteome</keyword>
<dbReference type="PROSITE" id="PS50110">
    <property type="entry name" value="RESPONSE_REGULATORY"/>
    <property type="match status" value="1"/>
</dbReference>
<evidence type="ECO:0000256" key="3">
    <source>
        <dbReference type="PROSITE-ProRule" id="PRU00169"/>
    </source>
</evidence>
<feature type="domain" description="HTH LytTR-type" evidence="5">
    <location>
        <begin position="140"/>
        <end position="244"/>
    </location>
</feature>
<dbReference type="Gene3D" id="3.40.50.2300">
    <property type="match status" value="1"/>
</dbReference>
<dbReference type="RefSeq" id="WP_183911179.1">
    <property type="nucleotide sequence ID" value="NZ_JACHXZ010000004.1"/>
</dbReference>
<dbReference type="Proteomes" id="UP000559987">
    <property type="component" value="Unassembled WGS sequence"/>
</dbReference>
<evidence type="ECO:0000313" key="6">
    <source>
        <dbReference type="EMBL" id="MBB3169683.1"/>
    </source>
</evidence>
<dbReference type="Pfam" id="PF04397">
    <property type="entry name" value="LytTR"/>
    <property type="match status" value="1"/>
</dbReference>
<proteinExistence type="predicted"/>
<dbReference type="InterPro" id="IPR011006">
    <property type="entry name" value="CheY-like_superfamily"/>
</dbReference>
<protein>
    <submittedName>
        <fullName evidence="6">Two-component system response regulator AlgR</fullName>
    </submittedName>
</protein>
<dbReference type="PANTHER" id="PTHR48111">
    <property type="entry name" value="REGULATOR OF RPOS"/>
    <property type="match status" value="1"/>
</dbReference>
<feature type="domain" description="Response regulatory" evidence="4">
    <location>
        <begin position="2"/>
        <end position="116"/>
    </location>
</feature>
<dbReference type="AlphaFoldDB" id="A0A839UPI6"/>
<gene>
    <name evidence="6" type="ORF">FHS30_002896</name>
</gene>
<dbReference type="InterPro" id="IPR001789">
    <property type="entry name" value="Sig_transdc_resp-reg_receiver"/>
</dbReference>
<dbReference type="InterPro" id="IPR039420">
    <property type="entry name" value="WalR-like"/>
</dbReference>
<dbReference type="Gene3D" id="2.40.50.1020">
    <property type="entry name" value="LytTr DNA-binding domain"/>
    <property type="match status" value="1"/>
</dbReference>
<dbReference type="GO" id="GO:0006355">
    <property type="term" value="P:regulation of DNA-templated transcription"/>
    <property type="evidence" value="ECO:0007669"/>
    <property type="project" value="TreeGrafter"/>
</dbReference>
<dbReference type="InterPro" id="IPR007492">
    <property type="entry name" value="LytTR_DNA-bd_dom"/>
</dbReference>
<name>A0A839UPI6_9GAMM</name>
<evidence type="ECO:0000256" key="1">
    <source>
        <dbReference type="ARBA" id="ARBA00023012"/>
    </source>
</evidence>
<reference evidence="6 7" key="1">
    <citation type="submission" date="2020-08" db="EMBL/GenBank/DDBJ databases">
        <title>Genomic Encyclopedia of Type Strains, Phase III (KMG-III): the genomes of soil and plant-associated and newly described type strains.</title>
        <authorList>
            <person name="Whitman W."/>
        </authorList>
    </citation>
    <scope>NUCLEOTIDE SEQUENCE [LARGE SCALE GENOMIC DNA]</scope>
    <source>
        <strain evidence="6 7">CECT 8571</strain>
    </source>
</reference>
<evidence type="ECO:0000259" key="5">
    <source>
        <dbReference type="PROSITE" id="PS50930"/>
    </source>
</evidence>
<keyword evidence="3" id="KW-0597">Phosphoprotein</keyword>